<name>A0ABP8ZNA9_9ACTN</name>
<evidence type="ECO:0000313" key="1">
    <source>
        <dbReference type="EMBL" id="GAA4761067.1"/>
    </source>
</evidence>
<organism evidence="1 2">
    <name type="scientific">Streptomyces sanyensis</name>
    <dbReference type="NCBI Taxonomy" id="568869"/>
    <lineage>
        <taxon>Bacteria</taxon>
        <taxon>Bacillati</taxon>
        <taxon>Actinomycetota</taxon>
        <taxon>Actinomycetes</taxon>
        <taxon>Kitasatosporales</taxon>
        <taxon>Streptomycetaceae</taxon>
        <taxon>Streptomyces</taxon>
    </lineage>
</organism>
<evidence type="ECO:0000313" key="2">
    <source>
        <dbReference type="Proteomes" id="UP001501147"/>
    </source>
</evidence>
<dbReference type="Proteomes" id="UP001501147">
    <property type="component" value="Unassembled WGS sequence"/>
</dbReference>
<accession>A0ABP8ZNA9</accession>
<protein>
    <recommendedName>
        <fullName evidence="3">DUF4034 domain-containing protein</fullName>
    </recommendedName>
</protein>
<proteinExistence type="predicted"/>
<sequence>MTQDGFRPLYHPAGHDEELRAALQDLRTGRWVAMRDLLDATPDWALWTQRTQVLAAVAAGSDTVRAWQVEEPGSPLVAVMLCRVAVERALRAHRERHHRTQELWFAAWEACRVAAQTAPADPVPWVCLLALSRLDERQQLDEHRAAPPGPMLFPGPWGLLAQADRRDPHNREAYQRMLQFAYGRRASPRLSEAVDFSQWASTSAPAGSPLKVMPLQVRVERYRRVNGQERALDLHWVTEDAVRDARRALHDWFDLAPARTRALPDLCHLAHALWGAQLFTEAARVFEALGPYYTTQPWCFRTRDAGDTELAEEVFLRARSRCLAAARRE</sequence>
<gene>
    <name evidence="1" type="ORF">GCM10023329_02850</name>
</gene>
<comment type="caution">
    <text evidence="1">The sequence shown here is derived from an EMBL/GenBank/DDBJ whole genome shotgun (WGS) entry which is preliminary data.</text>
</comment>
<evidence type="ECO:0008006" key="3">
    <source>
        <dbReference type="Google" id="ProtNLM"/>
    </source>
</evidence>
<dbReference type="EMBL" id="BAABJV010000001">
    <property type="protein sequence ID" value="GAA4761067.1"/>
    <property type="molecule type" value="Genomic_DNA"/>
</dbReference>
<reference evidence="2" key="1">
    <citation type="journal article" date="2019" name="Int. J. Syst. Evol. Microbiol.">
        <title>The Global Catalogue of Microorganisms (GCM) 10K type strain sequencing project: providing services to taxonomists for standard genome sequencing and annotation.</title>
        <authorList>
            <consortium name="The Broad Institute Genomics Platform"/>
            <consortium name="The Broad Institute Genome Sequencing Center for Infectious Disease"/>
            <person name="Wu L."/>
            <person name="Ma J."/>
        </authorList>
    </citation>
    <scope>NUCLEOTIDE SEQUENCE [LARGE SCALE GENOMIC DNA]</scope>
    <source>
        <strain evidence="2">JCM 18324</strain>
    </source>
</reference>
<keyword evidence="2" id="KW-1185">Reference proteome</keyword>
<dbReference type="RefSeq" id="WP_345608473.1">
    <property type="nucleotide sequence ID" value="NZ_BAABJV010000001.1"/>
</dbReference>